<dbReference type="AlphaFoldDB" id="A0A2R4XH66"/>
<keyword evidence="2" id="KW-1185">Reference proteome</keyword>
<dbReference type="KEGG" id="boz:DBV39_04880"/>
<sequence length="86" mass="10013">MFPVTGRRHPRAQVGCVITLVGQRPNWRDTLSIKHYVESEEHVMPEQNKVVNEVELFYQMKGTGPALLLLHGLSQNRSIWWRVCDQ</sequence>
<evidence type="ECO:0000313" key="2">
    <source>
        <dbReference type="Proteomes" id="UP000244571"/>
    </source>
</evidence>
<reference evidence="1 2" key="1">
    <citation type="submission" date="2018-04" db="EMBL/GenBank/DDBJ databases">
        <title>Bordetella sp. HZ20 isolated from seawater.</title>
        <authorList>
            <person name="Sun C."/>
        </authorList>
    </citation>
    <scope>NUCLEOTIDE SEQUENCE [LARGE SCALE GENOMIC DNA]</scope>
    <source>
        <strain evidence="1 2">HZ20</strain>
    </source>
</reference>
<evidence type="ECO:0000313" key="1">
    <source>
        <dbReference type="EMBL" id="AWB33155.1"/>
    </source>
</evidence>
<organism evidence="1 2">
    <name type="scientific">Orrella marina</name>
    <dbReference type="NCBI Taxonomy" id="2163011"/>
    <lineage>
        <taxon>Bacteria</taxon>
        <taxon>Pseudomonadati</taxon>
        <taxon>Pseudomonadota</taxon>
        <taxon>Betaproteobacteria</taxon>
        <taxon>Burkholderiales</taxon>
        <taxon>Alcaligenaceae</taxon>
        <taxon>Orrella</taxon>
    </lineage>
</organism>
<proteinExistence type="predicted"/>
<dbReference type="Proteomes" id="UP000244571">
    <property type="component" value="Chromosome"/>
</dbReference>
<protein>
    <submittedName>
        <fullName evidence="1">Uncharacterized protein</fullName>
    </submittedName>
</protein>
<gene>
    <name evidence="1" type="ORF">DBV39_04880</name>
</gene>
<dbReference type="Gene3D" id="3.40.50.1820">
    <property type="entry name" value="alpha/beta hydrolase"/>
    <property type="match status" value="1"/>
</dbReference>
<dbReference type="EMBL" id="CP028901">
    <property type="protein sequence ID" value="AWB33155.1"/>
    <property type="molecule type" value="Genomic_DNA"/>
</dbReference>
<dbReference type="InterPro" id="IPR029058">
    <property type="entry name" value="AB_hydrolase_fold"/>
</dbReference>
<dbReference type="SUPFAM" id="SSF53474">
    <property type="entry name" value="alpha/beta-Hydrolases"/>
    <property type="match status" value="1"/>
</dbReference>
<accession>A0A2R4XH66</accession>
<name>A0A2R4XH66_9BURK</name>